<dbReference type="AlphaFoldDB" id="A0A543J0S5"/>
<evidence type="ECO:0000259" key="1">
    <source>
        <dbReference type="Pfam" id="PF13460"/>
    </source>
</evidence>
<accession>A0A543J0S5</accession>
<organism evidence="2 3">
    <name type="scientific">Thermopolyspora flexuosa</name>
    <dbReference type="NCBI Taxonomy" id="103836"/>
    <lineage>
        <taxon>Bacteria</taxon>
        <taxon>Bacillati</taxon>
        <taxon>Actinomycetota</taxon>
        <taxon>Actinomycetes</taxon>
        <taxon>Streptosporangiales</taxon>
        <taxon>Streptosporangiaceae</taxon>
        <taxon>Thermopolyspora</taxon>
    </lineage>
</organism>
<dbReference type="Gene3D" id="3.90.25.10">
    <property type="entry name" value="UDP-galactose 4-epimerase, domain 1"/>
    <property type="match status" value="1"/>
</dbReference>
<reference evidence="2 3" key="1">
    <citation type="submission" date="2019-06" db="EMBL/GenBank/DDBJ databases">
        <title>Sequencing the genomes of 1000 actinobacteria strains.</title>
        <authorList>
            <person name="Klenk H.-P."/>
        </authorList>
    </citation>
    <scope>NUCLEOTIDE SEQUENCE [LARGE SCALE GENOMIC DNA]</scope>
    <source>
        <strain evidence="2 3">DSM 43186</strain>
    </source>
</reference>
<evidence type="ECO:0000313" key="2">
    <source>
        <dbReference type="EMBL" id="TQM76424.1"/>
    </source>
</evidence>
<gene>
    <name evidence="2" type="ORF">FHX40_3158</name>
</gene>
<dbReference type="EMBL" id="VFPQ01000001">
    <property type="protein sequence ID" value="TQM76424.1"/>
    <property type="molecule type" value="Genomic_DNA"/>
</dbReference>
<dbReference type="PANTHER" id="PTHR47129">
    <property type="entry name" value="QUINONE OXIDOREDUCTASE 2"/>
    <property type="match status" value="1"/>
</dbReference>
<proteinExistence type="predicted"/>
<protein>
    <submittedName>
        <fullName evidence="2">NAD(P)H dehydrogenase (Quinone)</fullName>
    </submittedName>
</protein>
<dbReference type="Gene3D" id="3.40.50.720">
    <property type="entry name" value="NAD(P)-binding Rossmann-like Domain"/>
    <property type="match status" value="1"/>
</dbReference>
<sequence length="287" mass="29854">MTIAITGASGGLGRSTAERLLQLTDPRDVVLTTRNPDALADLAERGAQVRRVDFNEPGTFATAFAGVERLLLISTDAIGARLDQHRAAIAGAAEAGVRHIVYTSVPEPVPGNPALVVPDHAGTEQALRESGLKWTMLRNNLYAHMQVPAIQQMIATGRYVTNTGDGATAYVTREDCAAVAAAVLTQDGHEDRAYDVTGPEAFTAADLAALAEKVGGRPVETAILDDDELTAQLQAAGLPPAAAQAIVSFGAATRLGYLSRVTSVVPDLTGRPATPLADLLKDASPAS</sequence>
<comment type="caution">
    <text evidence="2">The sequence shown here is derived from an EMBL/GenBank/DDBJ whole genome shotgun (WGS) entry which is preliminary data.</text>
</comment>
<dbReference type="InterPro" id="IPR052718">
    <property type="entry name" value="NmrA-type_oxidoreductase"/>
</dbReference>
<name>A0A543J0S5_9ACTN</name>
<dbReference type="Proteomes" id="UP000319213">
    <property type="component" value="Unassembled WGS sequence"/>
</dbReference>
<dbReference type="InterPro" id="IPR036291">
    <property type="entry name" value="NAD(P)-bd_dom_sf"/>
</dbReference>
<dbReference type="InterPro" id="IPR016040">
    <property type="entry name" value="NAD(P)-bd_dom"/>
</dbReference>
<dbReference type="OrthoDB" id="5510591at2"/>
<evidence type="ECO:0000313" key="3">
    <source>
        <dbReference type="Proteomes" id="UP000319213"/>
    </source>
</evidence>
<dbReference type="SUPFAM" id="SSF51735">
    <property type="entry name" value="NAD(P)-binding Rossmann-fold domains"/>
    <property type="match status" value="1"/>
</dbReference>
<dbReference type="CDD" id="cd05269">
    <property type="entry name" value="TMR_SDR_a"/>
    <property type="match status" value="1"/>
</dbReference>
<feature type="domain" description="NAD(P)-binding" evidence="1">
    <location>
        <begin position="7"/>
        <end position="186"/>
    </location>
</feature>
<dbReference type="Pfam" id="PF13460">
    <property type="entry name" value="NAD_binding_10"/>
    <property type="match status" value="1"/>
</dbReference>
<keyword evidence="3" id="KW-1185">Reference proteome</keyword>
<dbReference type="PANTHER" id="PTHR47129:SF1">
    <property type="entry name" value="NMRA-LIKE DOMAIN-CONTAINING PROTEIN"/>
    <property type="match status" value="1"/>
</dbReference>
<dbReference type="RefSeq" id="WP_142260311.1">
    <property type="nucleotide sequence ID" value="NZ_BMPV01000001.1"/>
</dbReference>